<organism evidence="7 8">
    <name type="scientific">Glarea lozoyensis (strain ATCC 74030 / MF5533)</name>
    <dbReference type="NCBI Taxonomy" id="1104152"/>
    <lineage>
        <taxon>Eukaryota</taxon>
        <taxon>Fungi</taxon>
        <taxon>Dikarya</taxon>
        <taxon>Ascomycota</taxon>
        <taxon>Pezizomycotina</taxon>
        <taxon>Leotiomycetes</taxon>
        <taxon>Helotiales</taxon>
        <taxon>Helotiaceae</taxon>
        <taxon>Glarea</taxon>
    </lineage>
</organism>
<reference evidence="7 8" key="1">
    <citation type="journal article" date="2012" name="Eukaryot. Cell">
        <title>Genome sequence of the fungus Glarea lozoyensis: the first genome sequence of a species from the Helotiaceae family.</title>
        <authorList>
            <person name="Youssar L."/>
            <person name="Gruening B.A."/>
            <person name="Erxleben A."/>
            <person name="Guenther S."/>
            <person name="Huettel W."/>
        </authorList>
    </citation>
    <scope>NUCLEOTIDE SEQUENCE [LARGE SCALE GENOMIC DNA]</scope>
    <source>
        <strain evidence="8">ATCC 74030 / MF5533</strain>
    </source>
</reference>
<evidence type="ECO:0000256" key="5">
    <source>
        <dbReference type="ARBA" id="ARBA00023136"/>
    </source>
</evidence>
<dbReference type="InterPro" id="IPR009716">
    <property type="entry name" value="Ferroportin-1"/>
</dbReference>
<accession>H0ES59</accession>
<dbReference type="OrthoDB" id="648861at2759"/>
<dbReference type="InParanoid" id="H0ES59"/>
<dbReference type="HOGENOM" id="CLU_1219786_0_0_1"/>
<dbReference type="PANTHER" id="PTHR11660">
    <property type="entry name" value="SOLUTE CARRIER FAMILY 40 MEMBER"/>
    <property type="match status" value="1"/>
</dbReference>
<evidence type="ECO:0000313" key="8">
    <source>
        <dbReference type="Proteomes" id="UP000005446"/>
    </source>
</evidence>
<protein>
    <recommendedName>
        <fullName evidence="6">Solute carrier family 40 member</fullName>
    </recommendedName>
</protein>
<comment type="caution">
    <text evidence="6">Lacks conserved residue(s) required for the propagation of feature annotation.</text>
</comment>
<dbReference type="AlphaFoldDB" id="H0ES59"/>
<keyword evidence="6" id="KW-0406">Ion transport</keyword>
<dbReference type="EMBL" id="AGUE01000140">
    <property type="protein sequence ID" value="EHK98651.1"/>
    <property type="molecule type" value="Genomic_DNA"/>
</dbReference>
<keyword evidence="5 6" id="KW-0472">Membrane</keyword>
<evidence type="ECO:0000313" key="7">
    <source>
        <dbReference type="EMBL" id="EHK98651.1"/>
    </source>
</evidence>
<evidence type="ECO:0000256" key="6">
    <source>
        <dbReference type="RuleBase" id="RU365065"/>
    </source>
</evidence>
<evidence type="ECO:0000256" key="2">
    <source>
        <dbReference type="ARBA" id="ARBA00022448"/>
    </source>
</evidence>
<keyword evidence="3 6" id="KW-0812">Transmembrane</keyword>
<dbReference type="GO" id="GO:0005381">
    <property type="term" value="F:iron ion transmembrane transporter activity"/>
    <property type="evidence" value="ECO:0007669"/>
    <property type="project" value="UniProtKB-UniRule"/>
</dbReference>
<feature type="transmembrane region" description="Helical" evidence="6">
    <location>
        <begin position="119"/>
        <end position="140"/>
    </location>
</feature>
<feature type="transmembrane region" description="Helical" evidence="6">
    <location>
        <begin position="188"/>
        <end position="209"/>
    </location>
</feature>
<name>H0ES59_GLAL7</name>
<keyword evidence="2 6" id="KW-0813">Transport</keyword>
<comment type="similarity">
    <text evidence="6">Belongs to the ferroportin (FP) (TC 2.A.100) family. SLC40A subfamily.</text>
</comment>
<comment type="function">
    <text evidence="6">May be involved in iron transport and iron homeostasis.</text>
</comment>
<comment type="subcellular location">
    <subcellularLocation>
        <location evidence="1 6">Membrane</location>
        <topology evidence="1 6">Multi-pass membrane protein</topology>
    </subcellularLocation>
</comment>
<dbReference type="PANTHER" id="PTHR11660:SF57">
    <property type="entry name" value="SOLUTE CARRIER FAMILY 40 MEMBER"/>
    <property type="match status" value="1"/>
</dbReference>
<feature type="transmembrane region" description="Helical" evidence="6">
    <location>
        <begin position="47"/>
        <end position="73"/>
    </location>
</feature>
<dbReference type="GO" id="GO:0016020">
    <property type="term" value="C:membrane"/>
    <property type="evidence" value="ECO:0007669"/>
    <property type="project" value="UniProtKB-SubCell"/>
</dbReference>
<evidence type="ECO:0000256" key="4">
    <source>
        <dbReference type="ARBA" id="ARBA00022989"/>
    </source>
</evidence>
<proteinExistence type="inferred from homology"/>
<keyword evidence="8" id="KW-1185">Reference proteome</keyword>
<keyword evidence="4 6" id="KW-1133">Transmembrane helix</keyword>
<feature type="transmembrane region" description="Helical" evidence="6">
    <location>
        <begin position="79"/>
        <end position="107"/>
    </location>
</feature>
<evidence type="ECO:0000256" key="1">
    <source>
        <dbReference type="ARBA" id="ARBA00004141"/>
    </source>
</evidence>
<gene>
    <name evidence="7" type="ORF">M7I_5536</name>
</gene>
<comment type="caution">
    <text evidence="7">The sequence shown here is derived from an EMBL/GenBank/DDBJ whole genome shotgun (WGS) entry which is preliminary data.</text>
</comment>
<sequence length="227" mass="25067">MNAKLRVLKITNPDNSREQIYVTPVNRVVRGFYQYTQDIKQYFASPVWIPSFSLALLHLSALSYAATFITFLLNSGISLPIITIARAAGSVVEISTQLPVLLSISLLSSTSASPSSLNLFLTFLTLFLPLSLSRLGLWTYDLTTTQLVQTLHPSTSLSAFSGAENTFIAFFELTQHVCGIIWARPEDFVWIASVGVGSVGVSAVLYAGWVRRVRGHLVHWRWGCKGI</sequence>
<evidence type="ECO:0000256" key="3">
    <source>
        <dbReference type="ARBA" id="ARBA00022692"/>
    </source>
</evidence>
<dbReference type="Pfam" id="PF06963">
    <property type="entry name" value="FPN1"/>
    <property type="match status" value="2"/>
</dbReference>
<dbReference type="Proteomes" id="UP000005446">
    <property type="component" value="Unassembled WGS sequence"/>
</dbReference>